<dbReference type="GO" id="GO:0003676">
    <property type="term" value="F:nucleic acid binding"/>
    <property type="evidence" value="ECO:0007669"/>
    <property type="project" value="InterPro"/>
</dbReference>
<dbReference type="Gene3D" id="3.30.70.270">
    <property type="match status" value="2"/>
</dbReference>
<keyword evidence="3" id="KW-1185">Reference proteome</keyword>
<accession>A0A0K0FFP3</accession>
<dbReference type="InterPro" id="IPR036397">
    <property type="entry name" value="RNaseH_sf"/>
</dbReference>
<dbReference type="InterPro" id="IPR050951">
    <property type="entry name" value="Retrovirus_Pol_polyprotein"/>
</dbReference>
<dbReference type="InterPro" id="IPR041577">
    <property type="entry name" value="RT_RNaseH_2"/>
</dbReference>
<dbReference type="InterPro" id="IPR001584">
    <property type="entry name" value="Integrase_cat-core"/>
</dbReference>
<dbReference type="Pfam" id="PF00078">
    <property type="entry name" value="RVT_1"/>
    <property type="match status" value="1"/>
</dbReference>
<name>A0A0K0FFP3_STRVS</name>
<reference evidence="3" key="1">
    <citation type="submission" date="2014-07" db="EMBL/GenBank/DDBJ databases">
        <authorList>
            <person name="Martin A.A"/>
            <person name="De Silva N."/>
        </authorList>
    </citation>
    <scope>NUCLEOTIDE SEQUENCE</scope>
</reference>
<dbReference type="InterPro" id="IPR012337">
    <property type="entry name" value="RNaseH-like_sf"/>
</dbReference>
<organism evidence="3 4">
    <name type="scientific">Strongyloides venezuelensis</name>
    <name type="common">Threadworm</name>
    <dbReference type="NCBI Taxonomy" id="75913"/>
    <lineage>
        <taxon>Eukaryota</taxon>
        <taxon>Metazoa</taxon>
        <taxon>Ecdysozoa</taxon>
        <taxon>Nematoda</taxon>
        <taxon>Chromadorea</taxon>
        <taxon>Rhabditida</taxon>
        <taxon>Tylenchina</taxon>
        <taxon>Panagrolaimomorpha</taxon>
        <taxon>Strongyloidoidea</taxon>
        <taxon>Strongyloididae</taxon>
        <taxon>Strongyloides</taxon>
    </lineage>
</organism>
<protein>
    <submittedName>
        <fullName evidence="4">Integrase catalytic domain-containing protein</fullName>
    </submittedName>
</protein>
<dbReference type="InterPro" id="IPR043128">
    <property type="entry name" value="Rev_trsase/Diguanyl_cyclase"/>
</dbReference>
<dbReference type="PANTHER" id="PTHR37984">
    <property type="entry name" value="PROTEIN CBG26694"/>
    <property type="match status" value="1"/>
</dbReference>
<dbReference type="Gene3D" id="3.10.10.10">
    <property type="entry name" value="HIV Type 1 Reverse Transcriptase, subunit A, domain 1"/>
    <property type="match status" value="1"/>
</dbReference>
<dbReference type="GO" id="GO:0042575">
    <property type="term" value="C:DNA polymerase complex"/>
    <property type="evidence" value="ECO:0007669"/>
    <property type="project" value="UniProtKB-ARBA"/>
</dbReference>
<dbReference type="Pfam" id="PF17919">
    <property type="entry name" value="RT_RNaseH_2"/>
    <property type="match status" value="1"/>
</dbReference>
<keyword evidence="1" id="KW-0511">Multifunctional enzyme</keyword>
<proteinExistence type="predicted"/>
<dbReference type="CDD" id="cd01647">
    <property type="entry name" value="RT_LTR"/>
    <property type="match status" value="1"/>
</dbReference>
<dbReference type="GO" id="GO:0015074">
    <property type="term" value="P:DNA integration"/>
    <property type="evidence" value="ECO:0007669"/>
    <property type="project" value="InterPro"/>
</dbReference>
<dbReference type="Gene3D" id="3.30.420.10">
    <property type="entry name" value="Ribonuclease H-like superfamily/Ribonuclease H"/>
    <property type="match status" value="1"/>
</dbReference>
<dbReference type="PROSITE" id="PS50994">
    <property type="entry name" value="INTEGRASE"/>
    <property type="match status" value="1"/>
</dbReference>
<dbReference type="PANTHER" id="PTHR37984:SF5">
    <property type="entry name" value="PROTEIN NYNRIN-LIKE"/>
    <property type="match status" value="1"/>
</dbReference>
<evidence type="ECO:0000256" key="1">
    <source>
        <dbReference type="ARBA" id="ARBA00023268"/>
    </source>
</evidence>
<dbReference type="Proteomes" id="UP000035680">
    <property type="component" value="Unassembled WGS sequence"/>
</dbReference>
<dbReference type="SUPFAM" id="SSF56672">
    <property type="entry name" value="DNA/RNA polymerases"/>
    <property type="match status" value="1"/>
</dbReference>
<dbReference type="GO" id="GO:0003824">
    <property type="term" value="F:catalytic activity"/>
    <property type="evidence" value="ECO:0007669"/>
    <property type="project" value="UniProtKB-KW"/>
</dbReference>
<dbReference type="AlphaFoldDB" id="A0A0K0FFP3"/>
<evidence type="ECO:0000313" key="3">
    <source>
        <dbReference type="Proteomes" id="UP000035680"/>
    </source>
</evidence>
<feature type="domain" description="Integrase catalytic" evidence="2">
    <location>
        <begin position="561"/>
        <end position="727"/>
    </location>
</feature>
<dbReference type="InterPro" id="IPR043502">
    <property type="entry name" value="DNA/RNA_pol_sf"/>
</dbReference>
<sequence>MLTSMIIQKGKETFIEDEFIKIIKHKFSNAYTKFSGDVGTELDIIEPSTSTKIHPTLLLQKPGTSEYRFLFDGRLYNQLMIKINCYPNDANKIFLELKNFNHISKIDLSNAFHQLSVNKDNREYFAFHSQLGIMQYKRLIIGGKNSTILFQLAMERTFKSIEQYIKIFVDDIIILTPGSFEFHRDILFKFFSICNDLELKVSLPKCQFNAKYIKFLSYKVEPKGITPCDESVDKLIRRHVPSSKKELYNFLQSASYFKRCLPEFASKTANLFTLATDKNGKIEFSKEHLAAFEQVKENLINAPKLAFYNPNFKTFLTTDASNHSVETYLNQVNPDTNEERPIAFWSAKLPPTVKDRCPTYTELYAIEHALRYFGYLVANIKLTIRRDHKCLSKIMTTNNRKYIELLHVADLLSRLNEPKECNAIIRTSSNPQHQVITSLSMTENIAKLINSMNLVEEQQVDKDIIEALEIGHVKNHPISKNGQGIIKINFGGCEKVYLPVKLIPPILDLAHDYNNHYGYKKMLKMLGNCYSSVLKKMIKEKLYSCYVCLKHNVVPTNHPIPSSIPPYQIIENLVMDFSDFHSEEGKNKEKYLLVILDSASKYLWTIPMHTTTGEEIIKVLTELFLEYDFCKTIKSDNAKYFNNEKVLTYLKSLNIEMIFTTPSHSRGNTLAKATIRYVHLAVEKAKSQFKSSIVSWTEIIPWTTFIHNTNICESTNTTPFSLMLLRESPNPVDTFMKSNSISLFESNRTHAEQLEIANQFYQSYREEENLRLASKDNFKLKKNQLFYLKNIKRKKKFDTAYVGPYVAESFDSETNKVKYYKPTGKKLWECHISNVKIPKESCKLPKNPEIMLDEV</sequence>
<dbReference type="WBParaSite" id="SVE_0768700.1">
    <property type="protein sequence ID" value="SVE_0768700.1"/>
    <property type="gene ID" value="SVE_0768700"/>
</dbReference>
<dbReference type="InterPro" id="IPR000477">
    <property type="entry name" value="RT_dom"/>
</dbReference>
<dbReference type="SUPFAM" id="SSF53098">
    <property type="entry name" value="Ribonuclease H-like"/>
    <property type="match status" value="1"/>
</dbReference>
<evidence type="ECO:0000313" key="4">
    <source>
        <dbReference type="WBParaSite" id="SVE_0768700.1"/>
    </source>
</evidence>
<dbReference type="STRING" id="75913.A0A0K0FFP3"/>
<evidence type="ECO:0000259" key="2">
    <source>
        <dbReference type="PROSITE" id="PS50994"/>
    </source>
</evidence>
<dbReference type="Pfam" id="PF00665">
    <property type="entry name" value="rve"/>
    <property type="match status" value="1"/>
</dbReference>
<reference evidence="4" key="2">
    <citation type="submission" date="2015-08" db="UniProtKB">
        <authorList>
            <consortium name="WormBaseParasite"/>
        </authorList>
    </citation>
    <scope>IDENTIFICATION</scope>
</reference>